<dbReference type="PANTHER" id="PTHR11709:SF443">
    <property type="entry name" value="LACCASE-15"/>
    <property type="match status" value="1"/>
</dbReference>
<comment type="subcellular location">
    <subcellularLocation>
        <location evidence="2 13">Secreted</location>
        <location evidence="2 13">Extracellular space</location>
        <location evidence="2 13">Apoplast</location>
    </subcellularLocation>
</comment>
<dbReference type="Pfam" id="PF00394">
    <property type="entry name" value="Cu-oxidase"/>
    <property type="match status" value="1"/>
</dbReference>
<gene>
    <name evidence="17" type="ORF">Tsubulata_029552</name>
</gene>
<keyword evidence="18" id="KW-1185">Reference proteome</keyword>
<dbReference type="InterPro" id="IPR011706">
    <property type="entry name" value="Cu-oxidase_C"/>
</dbReference>
<keyword evidence="7 13" id="KW-0479">Metal-binding</keyword>
<dbReference type="InterPro" id="IPR034285">
    <property type="entry name" value="CuRO_2_LCC"/>
</dbReference>
<evidence type="ECO:0000256" key="12">
    <source>
        <dbReference type="ARBA" id="ARBA00023185"/>
    </source>
</evidence>
<keyword evidence="8 13" id="KW-0677">Repeat</keyword>
<reference evidence="17" key="2">
    <citation type="journal article" date="2023" name="Plants (Basel)">
        <title>Annotation of the Turnera subulata (Passifloraceae) Draft Genome Reveals the S-Locus Evolved after the Divergence of Turneroideae from Passifloroideae in a Stepwise Manner.</title>
        <authorList>
            <person name="Henning P.M."/>
            <person name="Roalson E.H."/>
            <person name="Mir W."/>
            <person name="McCubbin A.G."/>
            <person name="Shore J.S."/>
        </authorList>
    </citation>
    <scope>NUCLEOTIDE SEQUENCE</scope>
    <source>
        <strain evidence="17">F60SS</strain>
    </source>
</reference>
<dbReference type="PANTHER" id="PTHR11709">
    <property type="entry name" value="MULTI-COPPER OXIDASE"/>
    <property type="match status" value="1"/>
</dbReference>
<evidence type="ECO:0000256" key="2">
    <source>
        <dbReference type="ARBA" id="ARBA00004271"/>
    </source>
</evidence>
<reference evidence="17" key="1">
    <citation type="submission" date="2022-02" db="EMBL/GenBank/DDBJ databases">
        <authorList>
            <person name="Henning P.M."/>
            <person name="McCubbin A.G."/>
            <person name="Shore J.S."/>
        </authorList>
    </citation>
    <scope>NUCLEOTIDE SEQUENCE</scope>
    <source>
        <strain evidence="17">F60SS</strain>
        <tissue evidence="17">Leaves</tissue>
    </source>
</reference>
<dbReference type="InterPro" id="IPR017761">
    <property type="entry name" value="Laccase"/>
</dbReference>
<dbReference type="GO" id="GO:0048046">
    <property type="term" value="C:apoplast"/>
    <property type="evidence" value="ECO:0007669"/>
    <property type="project" value="UniProtKB-SubCell"/>
</dbReference>
<keyword evidence="11" id="KW-0325">Glycoprotein</keyword>
<evidence type="ECO:0000256" key="7">
    <source>
        <dbReference type="ARBA" id="ARBA00022723"/>
    </source>
</evidence>
<comment type="cofactor">
    <cofactor evidence="13">
        <name>Cu cation</name>
        <dbReference type="ChEBI" id="CHEBI:23378"/>
    </cofactor>
    <text evidence="13">Binds 4 Cu cations per monomer.</text>
</comment>
<evidence type="ECO:0000259" key="14">
    <source>
        <dbReference type="Pfam" id="PF00394"/>
    </source>
</evidence>
<comment type="function">
    <text evidence="13">Lignin degradation and detoxification of lignin-derived products.</text>
</comment>
<comment type="caution">
    <text evidence="17">The sequence shown here is derived from an EMBL/GenBank/DDBJ whole genome shotgun (WGS) entry which is preliminary data.</text>
</comment>
<dbReference type="Proteomes" id="UP001141552">
    <property type="component" value="Unassembled WGS sequence"/>
</dbReference>
<dbReference type="GO" id="GO:0005507">
    <property type="term" value="F:copper ion binding"/>
    <property type="evidence" value="ECO:0007669"/>
    <property type="project" value="InterPro"/>
</dbReference>
<dbReference type="Pfam" id="PF07731">
    <property type="entry name" value="Cu-oxidase_2"/>
    <property type="match status" value="1"/>
</dbReference>
<evidence type="ECO:0000259" key="15">
    <source>
        <dbReference type="Pfam" id="PF07731"/>
    </source>
</evidence>
<keyword evidence="13" id="KW-0732">Signal</keyword>
<evidence type="ECO:0000313" key="18">
    <source>
        <dbReference type="Proteomes" id="UP001141552"/>
    </source>
</evidence>
<dbReference type="EMBL" id="JAKUCV010007651">
    <property type="protein sequence ID" value="KAJ4822526.1"/>
    <property type="molecule type" value="Genomic_DNA"/>
</dbReference>
<dbReference type="FunFam" id="2.60.40.420:FF:000049">
    <property type="entry name" value="Laccase"/>
    <property type="match status" value="1"/>
</dbReference>
<keyword evidence="9 13" id="KW-0560">Oxidoreductase</keyword>
<evidence type="ECO:0000259" key="16">
    <source>
        <dbReference type="Pfam" id="PF07732"/>
    </source>
</evidence>
<dbReference type="Gene3D" id="2.60.40.420">
    <property type="entry name" value="Cupredoxins - blue copper proteins"/>
    <property type="match status" value="3"/>
</dbReference>
<dbReference type="CDD" id="cd13875">
    <property type="entry name" value="CuRO_2_LCC_plant"/>
    <property type="match status" value="1"/>
</dbReference>
<dbReference type="OrthoDB" id="817728at2759"/>
<feature type="domain" description="Plastocyanin-like" evidence="14">
    <location>
        <begin position="159"/>
        <end position="307"/>
    </location>
</feature>
<accession>A0A9Q0IXB4</accession>
<evidence type="ECO:0000313" key="17">
    <source>
        <dbReference type="EMBL" id="KAJ4822526.1"/>
    </source>
</evidence>
<dbReference type="EC" id="1.10.3.2" evidence="4 13"/>
<dbReference type="SUPFAM" id="SSF49503">
    <property type="entry name" value="Cupredoxins"/>
    <property type="match status" value="3"/>
</dbReference>
<dbReference type="InterPro" id="IPR034288">
    <property type="entry name" value="CuRO_1_LCC"/>
</dbReference>
<evidence type="ECO:0000256" key="1">
    <source>
        <dbReference type="ARBA" id="ARBA00000349"/>
    </source>
</evidence>
<protein>
    <recommendedName>
        <fullName evidence="4 13">Laccase</fullName>
        <ecNumber evidence="4 13">1.10.3.2</ecNumber>
    </recommendedName>
    <alternativeName>
        <fullName evidence="13">Benzenediol:oxygen oxidoreductase</fullName>
    </alternativeName>
    <alternativeName>
        <fullName evidence="13">Diphenol oxidase</fullName>
    </alternativeName>
    <alternativeName>
        <fullName evidence="13">Urishiol oxidase</fullName>
    </alternativeName>
</protein>
<keyword evidence="5 13" id="KW-0052">Apoplast</keyword>
<dbReference type="AlphaFoldDB" id="A0A9Q0IXB4"/>
<proteinExistence type="inferred from homology"/>
<feature type="domain" description="Plastocyanin-like" evidence="16">
    <location>
        <begin position="33"/>
        <end position="147"/>
    </location>
</feature>
<dbReference type="NCBIfam" id="TIGR03389">
    <property type="entry name" value="laccase"/>
    <property type="match status" value="1"/>
</dbReference>
<keyword evidence="12 13" id="KW-0439">Lignin degradation</keyword>
<dbReference type="InterPro" id="IPR001117">
    <property type="entry name" value="Cu-oxidase_2nd"/>
</dbReference>
<dbReference type="InterPro" id="IPR045087">
    <property type="entry name" value="Cu-oxidase_fam"/>
</dbReference>
<keyword evidence="6 13" id="KW-0964">Secreted</keyword>
<evidence type="ECO:0000256" key="13">
    <source>
        <dbReference type="RuleBase" id="RU361119"/>
    </source>
</evidence>
<name>A0A9Q0IXB4_9ROSI</name>
<evidence type="ECO:0000256" key="10">
    <source>
        <dbReference type="ARBA" id="ARBA00023008"/>
    </source>
</evidence>
<feature type="domain" description="Plastocyanin-like" evidence="15">
    <location>
        <begin position="439"/>
        <end position="528"/>
    </location>
</feature>
<feature type="signal peptide" evidence="13">
    <location>
        <begin position="1"/>
        <end position="25"/>
    </location>
</feature>
<evidence type="ECO:0000256" key="8">
    <source>
        <dbReference type="ARBA" id="ARBA00022737"/>
    </source>
</evidence>
<dbReference type="Pfam" id="PF07732">
    <property type="entry name" value="Cu-oxidase_3"/>
    <property type="match status" value="1"/>
</dbReference>
<dbReference type="InterPro" id="IPR008972">
    <property type="entry name" value="Cupredoxin"/>
</dbReference>
<dbReference type="CDD" id="cd13849">
    <property type="entry name" value="CuRO_1_LCC_plant"/>
    <property type="match status" value="1"/>
</dbReference>
<comment type="similarity">
    <text evidence="3 13">Belongs to the multicopper oxidase family.</text>
</comment>
<evidence type="ECO:0000256" key="9">
    <source>
        <dbReference type="ARBA" id="ARBA00023002"/>
    </source>
</evidence>
<feature type="chain" id="PRO_5040539027" description="Laccase" evidence="13">
    <location>
        <begin position="26"/>
        <end position="529"/>
    </location>
</feature>
<dbReference type="GO" id="GO:0052716">
    <property type="term" value="F:hydroquinone:oxygen oxidoreductase activity"/>
    <property type="evidence" value="ECO:0007669"/>
    <property type="project" value="UniProtKB-EC"/>
</dbReference>
<organism evidence="17 18">
    <name type="scientific">Turnera subulata</name>
    <dbReference type="NCBI Taxonomy" id="218843"/>
    <lineage>
        <taxon>Eukaryota</taxon>
        <taxon>Viridiplantae</taxon>
        <taxon>Streptophyta</taxon>
        <taxon>Embryophyta</taxon>
        <taxon>Tracheophyta</taxon>
        <taxon>Spermatophyta</taxon>
        <taxon>Magnoliopsida</taxon>
        <taxon>eudicotyledons</taxon>
        <taxon>Gunneridae</taxon>
        <taxon>Pentapetalae</taxon>
        <taxon>rosids</taxon>
        <taxon>fabids</taxon>
        <taxon>Malpighiales</taxon>
        <taxon>Passifloraceae</taxon>
        <taxon>Turnera</taxon>
    </lineage>
</organism>
<evidence type="ECO:0000256" key="3">
    <source>
        <dbReference type="ARBA" id="ARBA00010609"/>
    </source>
</evidence>
<dbReference type="GO" id="GO:0046274">
    <property type="term" value="P:lignin catabolic process"/>
    <property type="evidence" value="ECO:0007669"/>
    <property type="project" value="UniProtKB-KW"/>
</dbReference>
<sequence length="529" mass="58942">MSAQNSVFQMLCVLLFFSLVQYCSPAAHYHFRVKEAPYTRLCSTKKILTINGQFPGPTLHAHQGETIYVTVHNDGRYNITIHWHGVKLPRYPWSDGPEYITQCPIRPGGTFKEKIIFSTEVGTLWWHAHSDWSRATVHGAIFVYPKNGTGYPFAQPHMEVPIILGEWWKRDVMEVLMESRMTGGEPNISDAFTVNGQPGDLYPCSKPGTFKLSVEPGKFYLLRIVNAALNNILFFSIARHDLTVVGVDGEYTKPLTREIIAISPGQTMDALLHANQNPDHYYIAARSYTSSSSVSFDNTTTTGIVQYCTGDNYTSSSPPSLPQLPPYNDTIAAFSFLGSLRNLGNHPLPYDVPLNVTTKVISTVSINTFPCSDQNRSCEGPNGTIFAASMNNISFVDPWTDILRAYYYNINRGVYGTNFPSFPPLDFDFTASDLPLALQTPTRGTEVKILPYNSTVEIVLQGTNLVAGIDHPMHLHGYSFFVVGWGFGNFDKDKDPKQFNLVDPPLVSTVTVPKNGWVVIRFKAINPGN</sequence>
<evidence type="ECO:0000256" key="4">
    <source>
        <dbReference type="ARBA" id="ARBA00012297"/>
    </source>
</evidence>
<evidence type="ECO:0000256" key="11">
    <source>
        <dbReference type="ARBA" id="ARBA00023180"/>
    </source>
</evidence>
<comment type="catalytic activity">
    <reaction evidence="1 13">
        <text>4 hydroquinone + O2 = 4 benzosemiquinone + 2 H2O</text>
        <dbReference type="Rhea" id="RHEA:11276"/>
        <dbReference type="ChEBI" id="CHEBI:15377"/>
        <dbReference type="ChEBI" id="CHEBI:15379"/>
        <dbReference type="ChEBI" id="CHEBI:17594"/>
        <dbReference type="ChEBI" id="CHEBI:17977"/>
        <dbReference type="EC" id="1.10.3.2"/>
    </reaction>
</comment>
<evidence type="ECO:0000256" key="6">
    <source>
        <dbReference type="ARBA" id="ARBA00022525"/>
    </source>
</evidence>
<keyword evidence="10 13" id="KW-0186">Copper</keyword>
<evidence type="ECO:0000256" key="5">
    <source>
        <dbReference type="ARBA" id="ARBA00022523"/>
    </source>
</evidence>
<dbReference type="InterPro" id="IPR011707">
    <property type="entry name" value="Cu-oxidase-like_N"/>
</dbReference>